<keyword evidence="1" id="KW-0732">Signal</keyword>
<feature type="chain" id="PRO_5023900217" description="Notch ligand N-terminal domain-containing protein" evidence="1">
    <location>
        <begin position="18"/>
        <end position="70"/>
    </location>
</feature>
<feature type="signal peptide" evidence="1">
    <location>
        <begin position="1"/>
        <end position="17"/>
    </location>
</feature>
<evidence type="ECO:0000313" key="2">
    <source>
        <dbReference type="EMBL" id="KAA3680188.1"/>
    </source>
</evidence>
<dbReference type="AlphaFoldDB" id="A0A5J4NYM3"/>
<dbReference type="EMBL" id="QNGE01000510">
    <property type="protein sequence ID" value="KAA3680188.1"/>
    <property type="molecule type" value="Genomic_DNA"/>
</dbReference>
<reference evidence="2 3" key="1">
    <citation type="journal article" date="2019" name="Gigascience">
        <title>Whole-genome sequence of the oriental lung fluke Paragonimus westermani.</title>
        <authorList>
            <person name="Oey H."/>
            <person name="Zakrzewski M."/>
            <person name="Narain K."/>
            <person name="Devi K.R."/>
            <person name="Agatsuma T."/>
            <person name="Nawaratna S."/>
            <person name="Gobert G.N."/>
            <person name="Jones M.K."/>
            <person name="Ragan M.A."/>
            <person name="McManus D.P."/>
            <person name="Krause L."/>
        </authorList>
    </citation>
    <scope>NUCLEOTIDE SEQUENCE [LARGE SCALE GENOMIC DNA]</scope>
    <source>
        <strain evidence="2 3">IND2009</strain>
    </source>
</reference>
<name>A0A5J4NYM3_9TREM</name>
<evidence type="ECO:0000256" key="1">
    <source>
        <dbReference type="SAM" id="SignalP"/>
    </source>
</evidence>
<dbReference type="Proteomes" id="UP000324629">
    <property type="component" value="Unassembled WGS sequence"/>
</dbReference>
<accession>A0A5J4NYM3</accession>
<keyword evidence="3" id="KW-1185">Reference proteome</keyword>
<gene>
    <name evidence="2" type="ORF">DEA37_0008199</name>
</gene>
<evidence type="ECO:0000313" key="3">
    <source>
        <dbReference type="Proteomes" id="UP000324629"/>
    </source>
</evidence>
<protein>
    <recommendedName>
        <fullName evidence="4">Notch ligand N-terminal domain-containing protein</fullName>
    </recommendedName>
</protein>
<evidence type="ECO:0008006" key="4">
    <source>
        <dbReference type="Google" id="ProtNLM"/>
    </source>
</evidence>
<organism evidence="2 3">
    <name type="scientific">Paragonimus westermani</name>
    <dbReference type="NCBI Taxonomy" id="34504"/>
    <lineage>
        <taxon>Eukaryota</taxon>
        <taxon>Metazoa</taxon>
        <taxon>Spiralia</taxon>
        <taxon>Lophotrochozoa</taxon>
        <taxon>Platyhelminthes</taxon>
        <taxon>Trematoda</taxon>
        <taxon>Digenea</taxon>
        <taxon>Plagiorchiida</taxon>
        <taxon>Troglotremata</taxon>
        <taxon>Troglotrematidae</taxon>
        <taxon>Paragonimus</taxon>
    </lineage>
</organism>
<proteinExistence type="predicted"/>
<comment type="caution">
    <text evidence="2">The sequence shown here is derived from an EMBL/GenBank/DDBJ whole genome shotgun (WGS) entry which is preliminary data.</text>
</comment>
<sequence length="70" mass="7785">MFLVALWLLCGLLFKQAESTTRGATLSIELTYSNPQSKLDDGSTCDRIGDNRCDVYFTLCLQHAATNPQQ</sequence>